<name>A0A2Y9QBE0_DELLE</name>
<evidence type="ECO:0000256" key="4">
    <source>
        <dbReference type="ARBA" id="ARBA00034096"/>
    </source>
</evidence>
<dbReference type="Pfam" id="PF00340">
    <property type="entry name" value="IL1"/>
    <property type="match status" value="1"/>
</dbReference>
<comment type="function">
    <text evidence="4">Anti-inflammatory antagonist of interleukin-1 family of proinflammatory cytokines such as interleukin-1beta/IL1B and interleukin-1alpha/IL1A. Protects from immune dysregulation and uncontrolled systemic inflammation triggered by IL1 for a range of innate stimulatory agents such as pathogens.</text>
</comment>
<evidence type="ECO:0000313" key="6">
    <source>
        <dbReference type="Proteomes" id="UP000248483"/>
    </source>
</evidence>
<dbReference type="AlphaFoldDB" id="A0A2Y9QBE0"/>
<proteinExistence type="inferred from homology"/>
<dbReference type="CTD" id="56300"/>
<organism evidence="6 7">
    <name type="scientific">Delphinapterus leucas</name>
    <name type="common">Beluga whale</name>
    <dbReference type="NCBI Taxonomy" id="9749"/>
    <lineage>
        <taxon>Eukaryota</taxon>
        <taxon>Metazoa</taxon>
        <taxon>Chordata</taxon>
        <taxon>Craniata</taxon>
        <taxon>Vertebrata</taxon>
        <taxon>Euteleostomi</taxon>
        <taxon>Mammalia</taxon>
        <taxon>Eutheria</taxon>
        <taxon>Laurasiatheria</taxon>
        <taxon>Artiodactyla</taxon>
        <taxon>Whippomorpha</taxon>
        <taxon>Cetacea</taxon>
        <taxon>Odontoceti</taxon>
        <taxon>Monodontidae</taxon>
        <taxon>Delphinapterus</taxon>
    </lineage>
</organism>
<dbReference type="RefSeq" id="XP_022454906.1">
    <property type="nucleotide sequence ID" value="XM_022599198.2"/>
</dbReference>
<gene>
    <name evidence="7" type="primary">IL36G</name>
</gene>
<evidence type="ECO:0000256" key="1">
    <source>
        <dbReference type="ARBA" id="ARBA00004613"/>
    </source>
</evidence>
<dbReference type="GO" id="GO:0002437">
    <property type="term" value="P:inflammatory response to antigenic stimulus"/>
    <property type="evidence" value="ECO:0007669"/>
    <property type="project" value="TreeGrafter"/>
</dbReference>
<dbReference type="InParanoid" id="A0A2Y9QBE0"/>
<comment type="similarity">
    <text evidence="2 5">Belongs to the IL-1 family.</text>
</comment>
<protein>
    <recommendedName>
        <fullName evidence="5">Interleukin-1</fullName>
    </recommendedName>
</protein>
<dbReference type="GO" id="GO:0071222">
    <property type="term" value="P:cellular response to lipopolysaccharide"/>
    <property type="evidence" value="ECO:0007669"/>
    <property type="project" value="TreeGrafter"/>
</dbReference>
<dbReference type="SUPFAM" id="SSF50353">
    <property type="entry name" value="Cytokine"/>
    <property type="match status" value="1"/>
</dbReference>
<dbReference type="PANTHER" id="PTHR10078:SF27">
    <property type="entry name" value="INTERLEUKIN-36 GAMMA"/>
    <property type="match status" value="1"/>
</dbReference>
<dbReference type="PRINTS" id="PR00264">
    <property type="entry name" value="INTERLEUKIN1"/>
</dbReference>
<evidence type="ECO:0000256" key="5">
    <source>
        <dbReference type="RuleBase" id="RU003753"/>
    </source>
</evidence>
<evidence type="ECO:0000256" key="3">
    <source>
        <dbReference type="ARBA" id="ARBA00022525"/>
    </source>
</evidence>
<dbReference type="GeneID" id="111187472"/>
<dbReference type="InterPro" id="IPR008996">
    <property type="entry name" value="IL1/FGF"/>
</dbReference>
<accession>A0A2Y9QBE0</accession>
<dbReference type="GO" id="GO:0005125">
    <property type="term" value="F:cytokine activity"/>
    <property type="evidence" value="ECO:0007669"/>
    <property type="project" value="UniProtKB-UniRule"/>
</dbReference>
<dbReference type="Gene3D" id="2.80.10.50">
    <property type="match status" value="1"/>
</dbReference>
<dbReference type="GO" id="GO:0019221">
    <property type="term" value="P:cytokine-mediated signaling pathway"/>
    <property type="evidence" value="ECO:0007669"/>
    <property type="project" value="TreeGrafter"/>
</dbReference>
<dbReference type="FunFam" id="2.80.10.50:FF:000013">
    <property type="entry name" value="Interleukin-1"/>
    <property type="match status" value="1"/>
</dbReference>
<keyword evidence="6" id="KW-1185">Reference proteome</keyword>
<dbReference type="GO" id="GO:0010628">
    <property type="term" value="P:positive regulation of gene expression"/>
    <property type="evidence" value="ECO:0007669"/>
    <property type="project" value="TreeGrafter"/>
</dbReference>
<dbReference type="InterPro" id="IPR000975">
    <property type="entry name" value="IL-1_fam"/>
</dbReference>
<dbReference type="SMART" id="SM00125">
    <property type="entry name" value="IL1"/>
    <property type="match status" value="1"/>
</dbReference>
<sequence length="266" mass="29459">MPGLGTPRGTLSLAGSLGGGNFCLIPLPKVALKFCPRRWPRSSDEGLVSGQASQLPAQNQDLKNQYPWEGLEMPPETQISYQCPHRCRDNPATAAIMEASGLFYIARMDKPWTGKCFDLNQQAWILKGRTLVIAPLNNSVTPVVITVISCKNPGSVEEDRGVPIYLGIENPEMCLYCEDVGGQPELQLKDQKILDLYNRPEPMEPFLFYHSQTGRTSTFESVAFPDWFIASSEKGQPIFLTSNLGKMYSTAFRIDLTQPRGGSLVL</sequence>
<dbReference type="GO" id="GO:0005615">
    <property type="term" value="C:extracellular space"/>
    <property type="evidence" value="ECO:0007669"/>
    <property type="project" value="InterPro"/>
</dbReference>
<keyword evidence="3 5" id="KW-0964">Secreted</keyword>
<dbReference type="FunCoup" id="A0A2Y9QBE0">
    <property type="interactions" value="11"/>
</dbReference>
<dbReference type="CDD" id="cd23300">
    <property type="entry name" value="beta-trefoil_IL36"/>
    <property type="match status" value="1"/>
</dbReference>
<comment type="subcellular location">
    <subcellularLocation>
        <location evidence="1 5">Secreted</location>
    </subcellularLocation>
</comment>
<dbReference type="STRING" id="9749.A0A2Y9QBE0"/>
<evidence type="ECO:0000256" key="2">
    <source>
        <dbReference type="ARBA" id="ARBA00010448"/>
    </source>
</evidence>
<dbReference type="GO" id="GO:0005149">
    <property type="term" value="F:interleukin-1 receptor binding"/>
    <property type="evidence" value="ECO:0007669"/>
    <property type="project" value="UniProtKB-UniRule"/>
</dbReference>
<dbReference type="Proteomes" id="UP000248483">
    <property type="component" value="Unplaced"/>
</dbReference>
<reference evidence="7" key="1">
    <citation type="submission" date="2025-08" db="UniProtKB">
        <authorList>
            <consortium name="RefSeq"/>
        </authorList>
    </citation>
    <scope>IDENTIFICATION</scope>
    <source>
        <tissue evidence="7">Blood</tissue>
    </source>
</reference>
<dbReference type="KEGG" id="dle:111187472"/>
<evidence type="ECO:0000313" key="7">
    <source>
        <dbReference type="RefSeq" id="XP_022454906.1"/>
    </source>
</evidence>
<dbReference type="PANTHER" id="PTHR10078">
    <property type="entry name" value="INTERLEUKIN-1 FAMILY MEMBER"/>
    <property type="match status" value="1"/>
</dbReference>